<dbReference type="Proteomes" id="UP001183629">
    <property type="component" value="Unassembled WGS sequence"/>
</dbReference>
<reference evidence="2 3" key="1">
    <citation type="submission" date="2023-07" db="EMBL/GenBank/DDBJ databases">
        <title>Sequencing the genomes of 1000 actinobacteria strains.</title>
        <authorList>
            <person name="Klenk H.-P."/>
        </authorList>
    </citation>
    <scope>NUCLEOTIDE SEQUENCE [LARGE SCALE GENOMIC DNA]</scope>
    <source>
        <strain evidence="2 3">DSM 44711</strain>
    </source>
</reference>
<proteinExistence type="predicted"/>
<gene>
    <name evidence="2" type="ORF">J2S44_005968</name>
</gene>
<evidence type="ECO:0000313" key="3">
    <source>
        <dbReference type="Proteomes" id="UP001183629"/>
    </source>
</evidence>
<accession>A0AAE3ZX36</accession>
<evidence type="ECO:0000256" key="1">
    <source>
        <dbReference type="SAM" id="MobiDB-lite"/>
    </source>
</evidence>
<feature type="region of interest" description="Disordered" evidence="1">
    <location>
        <begin position="125"/>
        <end position="149"/>
    </location>
</feature>
<name>A0AAE3ZX36_9ACTN</name>
<feature type="region of interest" description="Disordered" evidence="1">
    <location>
        <begin position="1"/>
        <end position="21"/>
    </location>
</feature>
<dbReference type="EMBL" id="JAVDYC010000001">
    <property type="protein sequence ID" value="MDR7325718.1"/>
    <property type="molecule type" value="Genomic_DNA"/>
</dbReference>
<organism evidence="2 3">
    <name type="scientific">Catenuloplanes niger</name>
    <dbReference type="NCBI Taxonomy" id="587534"/>
    <lineage>
        <taxon>Bacteria</taxon>
        <taxon>Bacillati</taxon>
        <taxon>Actinomycetota</taxon>
        <taxon>Actinomycetes</taxon>
        <taxon>Micromonosporales</taxon>
        <taxon>Micromonosporaceae</taxon>
        <taxon>Catenuloplanes</taxon>
    </lineage>
</organism>
<protein>
    <submittedName>
        <fullName evidence="2">Uncharacterized protein</fullName>
    </submittedName>
</protein>
<keyword evidence="3" id="KW-1185">Reference proteome</keyword>
<dbReference type="RefSeq" id="WP_310420671.1">
    <property type="nucleotide sequence ID" value="NZ_JAVDYC010000001.1"/>
</dbReference>
<evidence type="ECO:0000313" key="2">
    <source>
        <dbReference type="EMBL" id="MDR7325718.1"/>
    </source>
</evidence>
<sequence length="149" mass="16540">MGHRPGPVTMPAAGRRAPERRSRRLTCAACGHTRTWSPRTGSSWWGAAVDPFFQRPLWLTAPVRGHLLWAYNRHHLTLPAEYAAAGPRKRGPYGGSMIETLPAWLKSAANRAHVRSATSRLMARLADPGRPTTRPRRPERPAGLRRLGA</sequence>
<dbReference type="AlphaFoldDB" id="A0AAE3ZX36"/>
<comment type="caution">
    <text evidence="2">The sequence shown here is derived from an EMBL/GenBank/DDBJ whole genome shotgun (WGS) entry which is preliminary data.</text>
</comment>